<feature type="chain" id="PRO_5042217294" description="Olfactomedin-like domain-containing protein" evidence="1">
    <location>
        <begin position="17"/>
        <end position="161"/>
    </location>
</feature>
<evidence type="ECO:0000313" key="3">
    <source>
        <dbReference type="EMBL" id="CAH2314261.1"/>
    </source>
</evidence>
<evidence type="ECO:0000259" key="2">
    <source>
        <dbReference type="Pfam" id="PF02191"/>
    </source>
</evidence>
<keyword evidence="1" id="KW-0732">Signal</keyword>
<organism evidence="3 4">
    <name type="scientific">Pelobates cultripes</name>
    <name type="common">Western spadefoot toad</name>
    <dbReference type="NCBI Taxonomy" id="61616"/>
    <lineage>
        <taxon>Eukaryota</taxon>
        <taxon>Metazoa</taxon>
        <taxon>Chordata</taxon>
        <taxon>Craniata</taxon>
        <taxon>Vertebrata</taxon>
        <taxon>Euteleostomi</taxon>
        <taxon>Amphibia</taxon>
        <taxon>Batrachia</taxon>
        <taxon>Anura</taxon>
        <taxon>Pelobatoidea</taxon>
        <taxon>Pelobatidae</taxon>
        <taxon>Pelobates</taxon>
    </lineage>
</organism>
<keyword evidence="4" id="KW-1185">Reference proteome</keyword>
<feature type="signal peptide" evidence="1">
    <location>
        <begin position="1"/>
        <end position="16"/>
    </location>
</feature>
<dbReference type="AlphaFoldDB" id="A0AAD1SY80"/>
<sequence>MIYFVFLLLGFTHSQTTQPIRNISILVHQLESYDKNNVLVIRREIVALQKRLEECQSHVSATPLPPVDYDGQQMYMFCTYSSYLLLYRTHAEKSLSTSDSGQGGGVIIFYTTTAITPETSVDLKTYTVTRLALTDSTYNNQFSYSSSAWQDIDMAADEDGF</sequence>
<dbReference type="EMBL" id="OW240920">
    <property type="protein sequence ID" value="CAH2314261.1"/>
    <property type="molecule type" value="Genomic_DNA"/>
</dbReference>
<name>A0AAD1SY80_PELCU</name>
<evidence type="ECO:0000256" key="1">
    <source>
        <dbReference type="SAM" id="SignalP"/>
    </source>
</evidence>
<dbReference type="Pfam" id="PF02191">
    <property type="entry name" value="OLF"/>
    <property type="match status" value="1"/>
</dbReference>
<dbReference type="InterPro" id="IPR003112">
    <property type="entry name" value="Olfac-like_dom"/>
</dbReference>
<evidence type="ECO:0000313" key="4">
    <source>
        <dbReference type="Proteomes" id="UP001295444"/>
    </source>
</evidence>
<proteinExistence type="predicted"/>
<protein>
    <recommendedName>
        <fullName evidence="2">Olfactomedin-like domain-containing protein</fullName>
    </recommendedName>
</protein>
<reference evidence="3" key="1">
    <citation type="submission" date="2022-03" db="EMBL/GenBank/DDBJ databases">
        <authorList>
            <person name="Alioto T."/>
            <person name="Alioto T."/>
            <person name="Gomez Garrido J."/>
        </authorList>
    </citation>
    <scope>NUCLEOTIDE SEQUENCE</scope>
</reference>
<gene>
    <name evidence="3" type="ORF">PECUL_23A005506</name>
</gene>
<feature type="domain" description="Olfactomedin-like" evidence="2">
    <location>
        <begin position="72"/>
        <end position="160"/>
    </location>
</feature>
<accession>A0AAD1SY80</accession>
<dbReference type="Proteomes" id="UP001295444">
    <property type="component" value="Chromosome 09"/>
</dbReference>